<keyword evidence="6 7" id="KW-0472">Membrane</keyword>
<dbReference type="SUPFAM" id="SSF161098">
    <property type="entry name" value="MetI-like"/>
    <property type="match status" value="1"/>
</dbReference>
<evidence type="ECO:0000256" key="7">
    <source>
        <dbReference type="RuleBase" id="RU363032"/>
    </source>
</evidence>
<dbReference type="InterPro" id="IPR000515">
    <property type="entry name" value="MetI-like"/>
</dbReference>
<feature type="compositionally biased region" description="Polar residues" evidence="8">
    <location>
        <begin position="1"/>
        <end position="10"/>
    </location>
</feature>
<feature type="transmembrane region" description="Helical" evidence="7">
    <location>
        <begin position="43"/>
        <end position="63"/>
    </location>
</feature>
<dbReference type="EMBL" id="SUMC01000001">
    <property type="protein sequence ID" value="TKA13400.1"/>
    <property type="molecule type" value="Genomic_DNA"/>
</dbReference>
<proteinExistence type="inferred from homology"/>
<evidence type="ECO:0000256" key="3">
    <source>
        <dbReference type="ARBA" id="ARBA00022475"/>
    </source>
</evidence>
<comment type="similarity">
    <text evidence="7">Belongs to the binding-protein-dependent transport system permease family.</text>
</comment>
<keyword evidence="2 7" id="KW-0813">Transport</keyword>
<dbReference type="OrthoDB" id="2063054at2"/>
<protein>
    <submittedName>
        <fullName evidence="10">Carbohydrate ABC transporter permease</fullName>
    </submittedName>
</protein>
<evidence type="ECO:0000256" key="8">
    <source>
        <dbReference type="SAM" id="MobiDB-lite"/>
    </source>
</evidence>
<evidence type="ECO:0000256" key="6">
    <source>
        <dbReference type="ARBA" id="ARBA00023136"/>
    </source>
</evidence>
<comment type="caution">
    <text evidence="10">The sequence shown here is derived from an EMBL/GenBank/DDBJ whole genome shotgun (WGS) entry which is preliminary data.</text>
</comment>
<reference evidence="10 11" key="1">
    <citation type="submission" date="2019-04" db="EMBL/GenBank/DDBJ databases">
        <title>Streptomyces oryziradicis sp. nov., a novel actinomycete isolated from rhizosphere soil of rice (Oryza sativa L.).</title>
        <authorList>
            <person name="Li C."/>
        </authorList>
    </citation>
    <scope>NUCLEOTIDE SEQUENCE [LARGE SCALE GENOMIC DNA]</scope>
    <source>
        <strain evidence="10 11">NEAU-C40</strain>
    </source>
</reference>
<dbReference type="Proteomes" id="UP000305778">
    <property type="component" value="Unassembled WGS sequence"/>
</dbReference>
<name>A0A4U0STA5_9ACTN</name>
<keyword evidence="11" id="KW-1185">Reference proteome</keyword>
<dbReference type="CDD" id="cd06261">
    <property type="entry name" value="TM_PBP2"/>
    <property type="match status" value="1"/>
</dbReference>
<evidence type="ECO:0000256" key="5">
    <source>
        <dbReference type="ARBA" id="ARBA00022989"/>
    </source>
</evidence>
<comment type="subcellular location">
    <subcellularLocation>
        <location evidence="1 7">Cell membrane</location>
        <topology evidence="1 7">Multi-pass membrane protein</topology>
    </subcellularLocation>
</comment>
<dbReference type="PANTHER" id="PTHR43744:SF12">
    <property type="entry name" value="ABC TRANSPORTER PERMEASE PROTEIN MG189-RELATED"/>
    <property type="match status" value="1"/>
</dbReference>
<feature type="domain" description="ABC transmembrane type-1" evidence="9">
    <location>
        <begin position="108"/>
        <end position="298"/>
    </location>
</feature>
<feature type="transmembrane region" description="Helical" evidence="7">
    <location>
        <begin position="143"/>
        <end position="167"/>
    </location>
</feature>
<accession>A0A4U0STA5</accession>
<keyword evidence="5 7" id="KW-1133">Transmembrane helix</keyword>
<dbReference type="RefSeq" id="WP_136721560.1">
    <property type="nucleotide sequence ID" value="NZ_SUMC01000001.1"/>
</dbReference>
<feature type="transmembrane region" description="Helical" evidence="7">
    <location>
        <begin position="179"/>
        <end position="198"/>
    </location>
</feature>
<dbReference type="Gene3D" id="1.10.3720.10">
    <property type="entry name" value="MetI-like"/>
    <property type="match status" value="1"/>
</dbReference>
<evidence type="ECO:0000256" key="1">
    <source>
        <dbReference type="ARBA" id="ARBA00004651"/>
    </source>
</evidence>
<dbReference type="PROSITE" id="PS50928">
    <property type="entry name" value="ABC_TM1"/>
    <property type="match status" value="1"/>
</dbReference>
<evidence type="ECO:0000256" key="4">
    <source>
        <dbReference type="ARBA" id="ARBA00022692"/>
    </source>
</evidence>
<keyword evidence="3" id="KW-1003">Cell membrane</keyword>
<feature type="transmembrane region" description="Helical" evidence="7">
    <location>
        <begin position="219"/>
        <end position="241"/>
    </location>
</feature>
<dbReference type="Pfam" id="PF00528">
    <property type="entry name" value="BPD_transp_1"/>
    <property type="match status" value="1"/>
</dbReference>
<dbReference type="GO" id="GO:0055085">
    <property type="term" value="P:transmembrane transport"/>
    <property type="evidence" value="ECO:0007669"/>
    <property type="project" value="InterPro"/>
</dbReference>
<feature type="transmembrane region" description="Helical" evidence="7">
    <location>
        <begin position="104"/>
        <end position="131"/>
    </location>
</feature>
<gene>
    <name evidence="10" type="ORF">FCI23_01505</name>
</gene>
<keyword evidence="4 7" id="KW-0812">Transmembrane</keyword>
<organism evidence="10 11">
    <name type="scientific">Actinacidiphila oryziradicis</name>
    <dbReference type="NCBI Taxonomy" id="2571141"/>
    <lineage>
        <taxon>Bacteria</taxon>
        <taxon>Bacillati</taxon>
        <taxon>Actinomycetota</taxon>
        <taxon>Actinomycetes</taxon>
        <taxon>Kitasatosporales</taxon>
        <taxon>Streptomycetaceae</taxon>
        <taxon>Actinacidiphila</taxon>
    </lineage>
</organism>
<feature type="region of interest" description="Disordered" evidence="8">
    <location>
        <begin position="1"/>
        <end position="36"/>
    </location>
</feature>
<dbReference type="InterPro" id="IPR035906">
    <property type="entry name" value="MetI-like_sf"/>
</dbReference>
<feature type="transmembrane region" description="Helical" evidence="7">
    <location>
        <begin position="279"/>
        <end position="298"/>
    </location>
</feature>
<evidence type="ECO:0000259" key="9">
    <source>
        <dbReference type="PROSITE" id="PS50928"/>
    </source>
</evidence>
<dbReference type="PANTHER" id="PTHR43744">
    <property type="entry name" value="ABC TRANSPORTER PERMEASE PROTEIN MG189-RELATED-RELATED"/>
    <property type="match status" value="1"/>
</dbReference>
<sequence>MTISTASTATPAGGSRDDHPVHRTPLRNLLKPGAGRQQHGGPIAYAILTVIAIASLFPLYFAIVAASTSQTRIAQTPPPLVPGGNLFSNLRQVWNYNGPGGHTLGLAMFNSVVVAGAVTVSTVLFATLAGFAFAKLRFTGRNVLLVLVIATIAVPPQLSVLPLFQIISGLHWTDQLQSVILPGLVTAFGVFFMRQYLSEALPTELLEAARVDGANSWQIVWHVVFPVARPAMAVLGMLTFVQAWNDFLWPLIALTPAGNPTLQVALASIGGGYSINESIIMAGAVIATVPLLIVFAIFGKQIVGGVMQGAVKG</sequence>
<dbReference type="AlphaFoldDB" id="A0A4U0STA5"/>
<evidence type="ECO:0000256" key="2">
    <source>
        <dbReference type="ARBA" id="ARBA00022448"/>
    </source>
</evidence>
<evidence type="ECO:0000313" key="10">
    <source>
        <dbReference type="EMBL" id="TKA13400.1"/>
    </source>
</evidence>
<dbReference type="GO" id="GO:0005886">
    <property type="term" value="C:plasma membrane"/>
    <property type="evidence" value="ECO:0007669"/>
    <property type="project" value="UniProtKB-SubCell"/>
</dbReference>
<evidence type="ECO:0000313" key="11">
    <source>
        <dbReference type="Proteomes" id="UP000305778"/>
    </source>
</evidence>